<dbReference type="Gene3D" id="2.60.40.60">
    <property type="entry name" value="Cadherins"/>
    <property type="match status" value="1"/>
</dbReference>
<dbReference type="InterPro" id="IPR015919">
    <property type="entry name" value="Cadherin-like_sf"/>
</dbReference>
<feature type="domain" description="Cadherin" evidence="1">
    <location>
        <begin position="2861"/>
        <end position="2960"/>
    </location>
</feature>
<dbReference type="PROSITE" id="PS50268">
    <property type="entry name" value="CADHERIN_2"/>
    <property type="match status" value="1"/>
</dbReference>
<dbReference type="GO" id="GO:0007156">
    <property type="term" value="P:homophilic cell adhesion via plasma membrane adhesion molecules"/>
    <property type="evidence" value="ECO:0007669"/>
    <property type="project" value="InterPro"/>
</dbReference>
<reference evidence="3" key="1">
    <citation type="submission" date="2009-08" db="EMBL/GenBank/DDBJ databases">
        <title>The complete genome of Chitinophaga pinensis DSM 2588.</title>
        <authorList>
            <consortium name="US DOE Joint Genome Institute (JGI-PGF)"/>
            <person name="Lucas S."/>
            <person name="Copeland A."/>
            <person name="Lapidus A."/>
            <person name="Glavina del Rio T."/>
            <person name="Dalin E."/>
            <person name="Tice H."/>
            <person name="Bruce D."/>
            <person name="Goodwin L."/>
            <person name="Pitluck S."/>
            <person name="Kyrpides N."/>
            <person name="Mavromatis K."/>
            <person name="Ivanova N."/>
            <person name="Mikhailova N."/>
            <person name="Sims D."/>
            <person name="Meinche L."/>
            <person name="Brettin T."/>
            <person name="Detter J.C."/>
            <person name="Han C."/>
            <person name="Larimer F."/>
            <person name="Land M."/>
            <person name="Hauser L."/>
            <person name="Markowitz V."/>
            <person name="Cheng J.-F."/>
            <person name="Hugenholtz P."/>
            <person name="Woyke T."/>
            <person name="Wu D."/>
            <person name="Spring S."/>
            <person name="Klenk H.-P."/>
            <person name="Eisen J.A."/>
        </authorList>
    </citation>
    <scope>NUCLEOTIDE SEQUENCE [LARGE SCALE GENOMIC DNA]</scope>
    <source>
        <strain evidence="3">ATCC 43595 / DSM 2588 / LMG 13176 / NBRC 15968 / NCIMB 11800 / UQM 2034</strain>
    </source>
</reference>
<dbReference type="InterPro" id="IPR013783">
    <property type="entry name" value="Ig-like_fold"/>
</dbReference>
<dbReference type="RefSeq" id="WP_012793448.1">
    <property type="nucleotide sequence ID" value="NC_013132.1"/>
</dbReference>
<dbReference type="Pfam" id="PF19078">
    <property type="entry name" value="Big_12"/>
    <property type="match status" value="10"/>
</dbReference>
<dbReference type="InterPro" id="IPR044048">
    <property type="entry name" value="Big_12"/>
</dbReference>
<protein>
    <submittedName>
        <fullName evidence="2">Cadherin</fullName>
    </submittedName>
</protein>
<gene>
    <name evidence="2" type="ordered locus">Cpin_5863</name>
</gene>
<dbReference type="SUPFAM" id="SSF63829">
    <property type="entry name" value="Calcium-dependent phosphotriesterase"/>
    <property type="match status" value="1"/>
</dbReference>
<dbReference type="SUPFAM" id="SSF49313">
    <property type="entry name" value="Cadherin-like"/>
    <property type="match status" value="1"/>
</dbReference>
<dbReference type="EMBL" id="CP001699">
    <property type="protein sequence ID" value="ACU63281.1"/>
    <property type="molecule type" value="Genomic_DNA"/>
</dbReference>
<name>A0A979G9J1_CHIPD</name>
<dbReference type="NCBIfam" id="TIGR04131">
    <property type="entry name" value="Bac_Flav_CTERM"/>
    <property type="match status" value="1"/>
</dbReference>
<dbReference type="InterPro" id="IPR026341">
    <property type="entry name" value="T9SS_type_B"/>
</dbReference>
<dbReference type="InterPro" id="IPR002126">
    <property type="entry name" value="Cadherin-like_dom"/>
</dbReference>
<evidence type="ECO:0000313" key="3">
    <source>
        <dbReference type="Proteomes" id="UP000002215"/>
    </source>
</evidence>
<dbReference type="Gene3D" id="2.40.10.500">
    <property type="match status" value="1"/>
</dbReference>
<dbReference type="OrthoDB" id="355609at2"/>
<dbReference type="CDD" id="cd11304">
    <property type="entry name" value="Cadherin_repeat"/>
    <property type="match status" value="1"/>
</dbReference>
<dbReference type="PANTHER" id="PTHR34677:SF3">
    <property type="entry name" value="BACTERIAL IG-LIKE DOMAIN-CONTAINING PROTEIN"/>
    <property type="match status" value="1"/>
</dbReference>
<dbReference type="GO" id="GO:0016020">
    <property type="term" value="C:membrane"/>
    <property type="evidence" value="ECO:0007669"/>
    <property type="project" value="InterPro"/>
</dbReference>
<dbReference type="PANTHER" id="PTHR34677">
    <property type="match status" value="1"/>
</dbReference>
<evidence type="ECO:0000313" key="2">
    <source>
        <dbReference type="EMBL" id="ACU63281.1"/>
    </source>
</evidence>
<dbReference type="KEGG" id="cpi:Cpin_5863"/>
<evidence type="ECO:0000259" key="1">
    <source>
        <dbReference type="PROSITE" id="PS50268"/>
    </source>
</evidence>
<dbReference type="Gene3D" id="2.60.40.10">
    <property type="entry name" value="Immunoglobulins"/>
    <property type="match status" value="2"/>
</dbReference>
<dbReference type="Pfam" id="PF13585">
    <property type="entry name" value="CHU_C"/>
    <property type="match status" value="1"/>
</dbReference>
<accession>A0A979G9J1</accession>
<dbReference type="Proteomes" id="UP000002215">
    <property type="component" value="Chromosome"/>
</dbReference>
<reference evidence="2 3" key="2">
    <citation type="journal article" date="2010" name="Stand. Genomic Sci.">
        <title>Complete genome sequence of Chitinophaga pinensis type strain (UQM 2034).</title>
        <authorList>
            <person name="Glavina Del Rio T."/>
            <person name="Abt B."/>
            <person name="Spring S."/>
            <person name="Lapidus A."/>
            <person name="Nolan M."/>
            <person name="Tice H."/>
            <person name="Copeland A."/>
            <person name="Cheng J.F."/>
            <person name="Chen F."/>
            <person name="Bruce D."/>
            <person name="Goodwin L."/>
            <person name="Pitluck S."/>
            <person name="Ivanova N."/>
            <person name="Mavromatis K."/>
            <person name="Mikhailova N."/>
            <person name="Pati A."/>
            <person name="Chen A."/>
            <person name="Palaniappan K."/>
            <person name="Land M."/>
            <person name="Hauser L."/>
            <person name="Chang Y.J."/>
            <person name="Jeffries C.D."/>
            <person name="Chain P."/>
            <person name="Saunders E."/>
            <person name="Detter J.C."/>
            <person name="Brettin T."/>
            <person name="Rohde M."/>
            <person name="Goker M."/>
            <person name="Bristow J."/>
            <person name="Eisen J.A."/>
            <person name="Markowitz V."/>
            <person name="Hugenholtz P."/>
            <person name="Kyrpides N.C."/>
            <person name="Klenk H.P."/>
            <person name="Lucas S."/>
        </authorList>
    </citation>
    <scope>NUCLEOTIDE SEQUENCE [LARGE SCALE GENOMIC DNA]</scope>
    <source>
        <strain evidence="3">ATCC 43595 / DSM 2588 / LMG 13176 / NBRC 15968 / NCIMB 11800 / UQM 2034</strain>
    </source>
</reference>
<dbReference type="GO" id="GO:0005509">
    <property type="term" value="F:calcium ion binding"/>
    <property type="evidence" value="ECO:0007669"/>
    <property type="project" value="InterPro"/>
</dbReference>
<sequence length="3227" mass="329260">MSDTFTKSIGRLLLVLFFILAGSSGYAQYTKSTLQTGYGFTGVTSDQNGNVYAIRYNTTSKKYDVVKYFGGTSSEQVIYSGLFPSYNDPDDPAAGFISPYGICVDAIGNVFVTNMDVTIGWDVVKLAYPSYSPTHILAGNFISGLTSNADNDLITLEYDGTSNNYVVKKYPSTNLTVGAGVTIYNGLVLPSGLSTRYPSSMAVDSRGNIYVTDFTETTTEGRIIKLRAPFYATDTVFAVGRKPIAVSVDAFDRLYAIESRNPATPTVAAIYQYTDSSFASSTAVYSNLHNGDPDVSYPGGLAVLASGQIFAADGTDPEIVKLTPTTTQIMEVKGLSANPTPATSINIQITYSGAVSGVATNAFSLTTTGVTGASIASITPMAEPYKYTVNVNTGSGSGTIKLVANAGSVTPPVTNAPKESEVYIIDKDSPSGTILINGGAAYTNNTNVTLTLTAADATSGVGNMRFRIDGGAFTTPEPFATTKSLTIPATEGPHTIDYVVADKAGNALQASATITYDVTPPPAPIITAGPPALTTSTTANFTFAGQTGATFQASLDGGPYNAATSPFSLTGLAEGAHTLSVKAVDQAGNVSATAATHTWTIDTQGPIVTGVTAPNPAYYKAGQVLTFKVKYNEVVNVTTAAGTPYINIIIGLDAVQVPYLSGTGTDELTFTYTVQAGETDMDGIQIQPLVQNNSGTIRDAAGNNASTTLNGIPGTGNVRVNTSIPSATITSTAPAVVNAPFNATINFSESVTGFAPTDITVVNGVVQGFTQITGSTYIIQIAPSVDGTVSVTVPAGAADNIGGNPNTVSNMLTRTADMTAPTVTSVDVPADAYYKAGQNLDFTVNFSEAVSVSGTPTLRLNIGGTVVSTSYLGKSATNSLQFRYTVVDGDNDADGIQVTAFALNGATIADQANNNADVTLNGVASTADVRVNTNKPSVTLSSAVTLVNGSFEVTATFSEYVTDVTESDFVVTNGTASDLETADNITYTITISPSTNGATSVNLPAAAAVNIGNNASLASNTVSVTADFTPPVVTSVTMPANGYYKAGTTLNFTVNYSEVVDVTTTGGMPYIAVNLTSGVVPATYSGGTGTTALTFSYTVVDGDDDMDGIQLGAGVSLGGGGSIRDAAGNNAVNVLNSVGSGSGVFVNTTHPTVTLTKTATSPTNAPFTVTATFSENVTGLTAGDFTATNAGVSNLTPVSGSTYTVLVTPTADGTVSVTLPVDVAVNIGDNGNQASNTLSLTYDVTAPAVASVAVPANGYYKAGQTLNFTVNFNEDITINTTGGNPTLSLTIGSTSVNATYTGTNGTNGLNFSYTVVAGQQDMDGIDVDDLTLNSATIKDAAANNADLTLNGIGNTTNVRVNTTHPTVTLSTAAVSPINAPFNVTVTFSEAVTGLTASDFTTTNATVGTPTTADNITYTVLVTPATDGAVSVSIPADATVNIGDNGNQASNTVSVTYDATQPVVTSVTVPVDGYYNVGRIMGFIVRFSENININTAGGIPTLGLTIGSATVNATYISADGTNGMYFSYIVADGDLDMNGIEVNGLSMNGAVVRDAATNNVDVTLHNVGNTTGIFVNTTKATVTLTTPATLVNAPFTVTATFSEAATFLDAADFIVTNGTASALQTTNNITYTVTITPAADGAVNVQLPANAAVNIGNNGTQASNTLNVTYDATAPTVTSVTVPANGTYKAGQALNFVVTFSEGINLNTTGGTPSISVTIGSTTVQATYNGTAAPNALRFQYLVAPGNLDLNGIEVGTLALNGSTIKDAATNDANITLNSIGTTTGVLVDAVAPTVASVSVPVNGYYKAGQTLNFTVRFSEDITLNTTGGNPSLSLTIGAATVNATYTGTNGTDGLNFSYTVVTGDQDMDGIAVGTLTLNGATIQDAATNDANLTLNNVAPTTGVFVNTTTATVVLTAPATLVNAPFTVTATFSEAVTGLTTGDFTVTNGTVSALQTTDNITYTVTVTPIAGGVVTVQLPAAAAVNIGNNPTQVSNTLTVTYDATAPVVTAVSVPADAYYKAGDVLNFIVRFSENINVNTTAGNPTLGVIIGTATVQATYTGTNGSDGLNFSYTVVDGDMDMDGIQVGTLALNSAVIRDLAGNNANTTLNNVNPTNNVFVNTAHPTVTLSTAAAAPTNAPFTATITFSEAVSGFAIGDVTATNATLSSLQTTNNITFTVLVTPAADGAVSLNVPADVATNIGNNGNQASNTLSLTYDATAPAVTSVTVPANGYYKAGDVLNFTVHFNENIIVNTAGGTPQLSLTIGTSTVTAANSTNGSNSLSFSYTVVDGDLDMDGVTVGALTLNGASIKDAATNNANLALNGIAPTNNVFVNTVHPTVNVSTTAPVLINAPFTATIVFSEAVTGFTAADVNATNAAVSNLQTTDNITYTVLVTPAADGTVAVNVPADVATNIGNNGNQASNTISLTYDATAPVVTSVTVPADGYYKAGDVLNFTVKFGENINLNTTGGNPYLTIAIGATNVNAAYTGLAGTDGLNFSYAVVDGDQDMDGIQLGVLAINGATIKDAVGNNADLSLHNVGNTSNVKVNTTHATVVLTSAATLVNAPFTATVTFSEAVTGLTAGDFTATNAAVSNLQTTDNITYTATVTPAADGAVTVQLPAAAAVNIGNNATQASNTLNVTYDATAPVVTSVAVPANGYYKAGQTLEFTVNFNEAITLNTTGGTPALNITIGTTTVQAAYNRAAGANGLIFSYTVQPGQMDLDGITVGTLTLNGGTIKDAATNNANLALNSVGNTTGVFVHTASPSVQLSTNAPARTNAPFTVTIVFNEAVSGLAAGDFNITNGTGGTLSTTDNITYTLQVTPAADGTVTIQLPAGQAVNVVSNGNTASNTLTLTYDATAPVITSGQSFDVIERSAVGTLVGKVIATEAAGTLQTWTIVTDNSNGAFSIDANGNVLVLDQAKLNAKVNSTVTLTVTVSDGLNTSVAVPVSINVKEKNLAPTLDPIGNATICPEGSVHTIQLTGASATEASQTYSFSIITDKPGNFDQLSVSAAGVVTYQLKTSASGTAKVTVTIKDNGGVANGGVDTLQRSFNITVATLGQVTITSDKGATISKGDIVHLTATGGTIFKWDDADGIISGQQSAVLEVRPMENTTYHVTVSNAAGCSNTADFTVNVIADFKVDATNLLTPNGDGKNDKWVIRNLDSYPDNEVKIFDRTGRLLYTRRNYSNDWDGTYNGSPLAEGTYYYILTIEGGAKTAKGYITIIRDRR</sequence>
<organism evidence="2 3">
    <name type="scientific">Chitinophaga pinensis (strain ATCC 43595 / DSM 2588 / LMG 13176 / NBRC 15968 / NCIMB 11800 / UQM 2034)</name>
    <dbReference type="NCBI Taxonomy" id="485918"/>
    <lineage>
        <taxon>Bacteria</taxon>
        <taxon>Pseudomonadati</taxon>
        <taxon>Bacteroidota</taxon>
        <taxon>Chitinophagia</taxon>
        <taxon>Chitinophagales</taxon>
        <taxon>Chitinophagaceae</taxon>
        <taxon>Chitinophaga</taxon>
    </lineage>
</organism>
<proteinExistence type="predicted"/>